<organism evidence="9 10">
    <name type="scientific">Maudiozyma humilis</name>
    <name type="common">Sour dough yeast</name>
    <name type="synonym">Kazachstania humilis</name>
    <dbReference type="NCBI Taxonomy" id="51915"/>
    <lineage>
        <taxon>Eukaryota</taxon>
        <taxon>Fungi</taxon>
        <taxon>Dikarya</taxon>
        <taxon>Ascomycota</taxon>
        <taxon>Saccharomycotina</taxon>
        <taxon>Saccharomycetes</taxon>
        <taxon>Saccharomycetales</taxon>
        <taxon>Saccharomycetaceae</taxon>
        <taxon>Maudiozyma</taxon>
    </lineage>
</organism>
<dbReference type="Proteomes" id="UP001377567">
    <property type="component" value="Unassembled WGS sequence"/>
</dbReference>
<evidence type="ECO:0000313" key="9">
    <source>
        <dbReference type="EMBL" id="GMM54931.1"/>
    </source>
</evidence>
<evidence type="ECO:0000256" key="7">
    <source>
        <dbReference type="ARBA" id="ARBA00023146"/>
    </source>
</evidence>
<keyword evidence="7" id="KW-0030">Aminoacyl-tRNA synthetase</keyword>
<dbReference type="InterPro" id="IPR006195">
    <property type="entry name" value="aa-tRNA-synth_II"/>
</dbReference>
<dbReference type="Pfam" id="PF00152">
    <property type="entry name" value="tRNA-synt_2"/>
    <property type="match status" value="1"/>
</dbReference>
<dbReference type="InterPro" id="IPR004364">
    <property type="entry name" value="Aa-tRNA-synt_II"/>
</dbReference>
<dbReference type="EMBL" id="BTGD01000003">
    <property type="protein sequence ID" value="GMM54931.1"/>
    <property type="molecule type" value="Genomic_DNA"/>
</dbReference>
<evidence type="ECO:0000313" key="10">
    <source>
        <dbReference type="Proteomes" id="UP001377567"/>
    </source>
</evidence>
<feature type="domain" description="Aminoacyl-transfer RNA synthetases class-II family profile" evidence="8">
    <location>
        <begin position="166"/>
        <end position="469"/>
    </location>
</feature>
<evidence type="ECO:0000256" key="6">
    <source>
        <dbReference type="ARBA" id="ARBA00022917"/>
    </source>
</evidence>
<dbReference type="AlphaFoldDB" id="A0AAV5RTR7"/>
<dbReference type="EC" id="6.1.1.22" evidence="2"/>
<evidence type="ECO:0000256" key="4">
    <source>
        <dbReference type="ARBA" id="ARBA00022741"/>
    </source>
</evidence>
<keyword evidence="4" id="KW-0547">Nucleotide-binding</keyword>
<sequence>MLRGVPFGRSLVSRYHSLTKLPTINQLFSNINNNSLRNNDIVPELNCYIQSIKTLKNVTFLDLFDGTSSQPLKVVINNRASGAMEVPLDELQMGQAVNLTNWRITETPNRLQTFELTQNTDSKLTIMGKVEENYPLQSKQKVTVQYLRSIPLLKYKTNYFSALIRFRSLLQSKLINILTGQDFVMCNPPILTANDTEGNNETFKTIPKNLNLTVSTQLHLEILAQSMKNVFTISPCFRAEMSDTGRHLAEFWMLELESTNLSDLKDLQDCVRLLMMNAAESLLNDKNIDNFLPNDNYLPMNTLNKEQIKERWQHMANPESWKQITYTEAVDILQKNYPNPPIWGESLASDHEKFLAESYFNNGLGAFVLISQYPTSIKPFYMKHSKDNDKTVDCFDMIFPGGMGEVAGGSVREVNIDTLNKAIGENATDLDWYVELRKLGSLPRGGYGIGMERLIAYMFGLQNVKDAIPFFRVMKDKISF</sequence>
<dbReference type="InterPro" id="IPR002312">
    <property type="entry name" value="Asp/Asn-tRNA-synth_IIb"/>
</dbReference>
<evidence type="ECO:0000256" key="2">
    <source>
        <dbReference type="ARBA" id="ARBA00012816"/>
    </source>
</evidence>
<keyword evidence="5" id="KW-0067">ATP-binding</keyword>
<dbReference type="PRINTS" id="PR01042">
    <property type="entry name" value="TRNASYNTHASP"/>
</dbReference>
<protein>
    <recommendedName>
        <fullName evidence="2">asparagine--tRNA ligase</fullName>
        <ecNumber evidence="2">6.1.1.22</ecNumber>
    </recommendedName>
</protein>
<dbReference type="SUPFAM" id="SSF55681">
    <property type="entry name" value="Class II aaRS and biotin synthetases"/>
    <property type="match status" value="1"/>
</dbReference>
<gene>
    <name evidence="9" type="ORF">DAKH74_015470</name>
</gene>
<keyword evidence="6" id="KW-0648">Protein biosynthesis</keyword>
<dbReference type="PROSITE" id="PS50862">
    <property type="entry name" value="AA_TRNA_LIGASE_II"/>
    <property type="match status" value="1"/>
</dbReference>
<proteinExistence type="inferred from homology"/>
<comment type="similarity">
    <text evidence="1">Belongs to the class-II aminoacyl-tRNA synthetase family.</text>
</comment>
<dbReference type="GO" id="GO:0004816">
    <property type="term" value="F:asparagine-tRNA ligase activity"/>
    <property type="evidence" value="ECO:0007669"/>
    <property type="project" value="UniProtKB-EC"/>
</dbReference>
<comment type="caution">
    <text evidence="9">The sequence shown here is derived from an EMBL/GenBank/DDBJ whole genome shotgun (WGS) entry which is preliminary data.</text>
</comment>
<dbReference type="GO" id="GO:0005739">
    <property type="term" value="C:mitochondrion"/>
    <property type="evidence" value="ECO:0007669"/>
    <property type="project" value="TreeGrafter"/>
</dbReference>
<dbReference type="InterPro" id="IPR004522">
    <property type="entry name" value="Asn-tRNA-ligase"/>
</dbReference>
<evidence type="ECO:0000256" key="1">
    <source>
        <dbReference type="ARBA" id="ARBA00008226"/>
    </source>
</evidence>
<keyword evidence="10" id="KW-1185">Reference proteome</keyword>
<name>A0AAV5RTR7_MAUHU</name>
<evidence type="ECO:0000256" key="5">
    <source>
        <dbReference type="ARBA" id="ARBA00022840"/>
    </source>
</evidence>
<reference evidence="9 10" key="1">
    <citation type="journal article" date="2023" name="Elife">
        <title>Identification of key yeast species and microbe-microbe interactions impacting larval growth of Drosophila in the wild.</title>
        <authorList>
            <person name="Mure A."/>
            <person name="Sugiura Y."/>
            <person name="Maeda R."/>
            <person name="Honda K."/>
            <person name="Sakurai N."/>
            <person name="Takahashi Y."/>
            <person name="Watada M."/>
            <person name="Katoh T."/>
            <person name="Gotoh A."/>
            <person name="Gotoh Y."/>
            <person name="Taniguchi I."/>
            <person name="Nakamura K."/>
            <person name="Hayashi T."/>
            <person name="Katayama T."/>
            <person name="Uemura T."/>
            <person name="Hattori Y."/>
        </authorList>
    </citation>
    <scope>NUCLEOTIDE SEQUENCE [LARGE SCALE GENOMIC DNA]</scope>
    <source>
        <strain evidence="9 10">KH-74</strain>
    </source>
</reference>
<dbReference type="PANTHER" id="PTHR22594:SF34">
    <property type="entry name" value="ASPARAGINE--TRNA LIGASE, MITOCHONDRIAL-RELATED"/>
    <property type="match status" value="1"/>
</dbReference>
<keyword evidence="3 9" id="KW-0436">Ligase</keyword>
<evidence type="ECO:0000259" key="8">
    <source>
        <dbReference type="PROSITE" id="PS50862"/>
    </source>
</evidence>
<dbReference type="Gene3D" id="3.30.930.10">
    <property type="entry name" value="Bira Bifunctional Protein, Domain 2"/>
    <property type="match status" value="1"/>
</dbReference>
<dbReference type="PANTHER" id="PTHR22594">
    <property type="entry name" value="ASPARTYL/LYSYL-TRNA SYNTHETASE"/>
    <property type="match status" value="1"/>
</dbReference>
<evidence type="ECO:0000256" key="3">
    <source>
        <dbReference type="ARBA" id="ARBA00022598"/>
    </source>
</evidence>
<dbReference type="InterPro" id="IPR045864">
    <property type="entry name" value="aa-tRNA-synth_II/BPL/LPL"/>
</dbReference>
<dbReference type="GO" id="GO:0005524">
    <property type="term" value="F:ATP binding"/>
    <property type="evidence" value="ECO:0007669"/>
    <property type="project" value="UniProtKB-KW"/>
</dbReference>
<accession>A0AAV5RTR7</accession>
<dbReference type="NCBIfam" id="TIGR00457">
    <property type="entry name" value="asnS"/>
    <property type="match status" value="1"/>
</dbReference>
<dbReference type="GO" id="GO:0006421">
    <property type="term" value="P:asparaginyl-tRNA aminoacylation"/>
    <property type="evidence" value="ECO:0007669"/>
    <property type="project" value="InterPro"/>
</dbReference>